<dbReference type="EMBL" id="NHNI01000002">
    <property type="protein sequence ID" value="OZY84535.1"/>
    <property type="molecule type" value="Genomic_DNA"/>
</dbReference>
<reference evidence="3" key="1">
    <citation type="submission" date="2017-05" db="EMBL/GenBank/DDBJ databases">
        <authorList>
            <person name="Barney B.M."/>
        </authorList>
    </citation>
    <scope>NUCLEOTIDE SEQUENCE [LARGE SCALE GENOMIC DNA]</scope>
    <source>
        <strain evidence="3">PSBB022</strain>
    </source>
</reference>
<evidence type="ECO:0000313" key="2">
    <source>
        <dbReference type="EMBL" id="OZY84535.1"/>
    </source>
</evidence>
<dbReference type="Gene3D" id="2.60.40.10">
    <property type="entry name" value="Immunoglobulins"/>
    <property type="match status" value="1"/>
</dbReference>
<organism evidence="2 3">
    <name type="scientific">Cellvibrio mixtus</name>
    <dbReference type="NCBI Taxonomy" id="39650"/>
    <lineage>
        <taxon>Bacteria</taxon>
        <taxon>Pseudomonadati</taxon>
        <taxon>Pseudomonadota</taxon>
        <taxon>Gammaproteobacteria</taxon>
        <taxon>Cellvibrionales</taxon>
        <taxon>Cellvibrionaceae</taxon>
        <taxon>Cellvibrio</taxon>
    </lineage>
</organism>
<feature type="chain" id="PRO_5012695528" description="Alpha/beta hydrolase" evidence="1">
    <location>
        <begin position="29"/>
        <end position="1105"/>
    </location>
</feature>
<feature type="signal peptide" evidence="1">
    <location>
        <begin position="1"/>
        <end position="28"/>
    </location>
</feature>
<dbReference type="AlphaFoldDB" id="A0A266Q3V9"/>
<accession>A0A266Q3V9</accession>
<dbReference type="SUPFAM" id="SSF53474">
    <property type="entry name" value="alpha/beta-Hydrolases"/>
    <property type="match status" value="1"/>
</dbReference>
<dbReference type="InterPro" id="IPR029058">
    <property type="entry name" value="AB_hydrolase_fold"/>
</dbReference>
<evidence type="ECO:0000256" key="1">
    <source>
        <dbReference type="SAM" id="SignalP"/>
    </source>
</evidence>
<name>A0A266Q3V9_9GAMM</name>
<comment type="caution">
    <text evidence="2">The sequence shown here is derived from an EMBL/GenBank/DDBJ whole genome shotgun (WGS) entry which is preliminary data.</text>
</comment>
<dbReference type="Gene3D" id="3.40.50.1820">
    <property type="entry name" value="alpha/beta hydrolase"/>
    <property type="match status" value="1"/>
</dbReference>
<gene>
    <name evidence="2" type="ORF">CBP51_15180</name>
</gene>
<protein>
    <recommendedName>
        <fullName evidence="4">Alpha/beta hydrolase</fullName>
    </recommendedName>
</protein>
<sequence length="1105" mass="118449">MKTLTKTYGWAQAMFSAALFCCASGASAAITKTELAGNSLAVYPFFEYIKAVNVNSAVKIAIDPTRFPAIAGQTCDVYVVAAKKTIGWDVDQTLTDVTTGGALTVTFSAANIQANTYQVAAPFELNANAGMGLGVGYDVVLDCNQDGILNGDDYIDGRNNESGFYAVSDTTAPGPMAVTELDYNLSNAVSTTYGINAGLRSQNLFYPTNVVAANIDKNGDGNPDGLPLIIISHGNGHNYAWYDHIGRHLASYGYVVVSHSNNTMPGPVSASQTTLAHTDAFIDQVAAGVIAGGALTGHLNSSKITWIGHSRGGEGVAIAYDALFDGTVTPVNYGKANIKLISSMLPTDFNGTNIANPQDANFHLWTASGDADVNGSANCDLCQTYHLHDRATGNRQSTSVQGAGHGWFHNNPAASAAFTGPCSIGLANTHLIELGHFLPLVKRYVEDNIPSLDFLTRQYESFRPIGVPTGNPCIVVSHEYRDASTGVTPPGGAFPPGVKKSVVIDDYQSQFATNLSSIGSPVNFNVTNLTEGRLDDNNADFAWTPSDPFNGATQAGPLDTSRGVVFDWNGVDRFYEWEIPVAEQNFVDNLILSFRGAQATRHPNTVAALGDLTFKVTLRDTSSVTSSINIGAFGGGLEEPYQRSGGWHNEMETIRIRLTDFLNNGSGLDLSHIAAIRLDVGPSHGSAEGRIVIDELMLTNDRAVYDANDNGDPHLKTVNGVHYDFQSAGEFVLLREGSAMEIQARQTPVPSAAAITNPYTGLKSCVSVNTAVVARVGKHRVSYQPNISGEPDPSGMQLRIDGKLIDMATLQSINLGSGARVSRSPTGNGIEINFPNGTSLIALPQWWGHQQKWYLNLTVFNTPATEGILGYIRNGDWLPLLPNGTSLGARPALLAQRYIDLNQTFANAWRVSEKSSLFDYLPGTSTHTFTYKDWPAENSSTCVVSGSPQVVPIAEDVARKLCARVTDKNHHANCVKDVAVTGEKGFAQAFLESQKVDAGATITDLLVEQESSKVSLAAVIKYHKTEEVITRDKTQEKPLGVVQFTINGEKVSEPIELEATGVARWATRLDVGKYRIGAVFTPAKEGDLLPSTSQDTDLTVQKTKR</sequence>
<evidence type="ECO:0008006" key="4">
    <source>
        <dbReference type="Google" id="ProtNLM"/>
    </source>
</evidence>
<keyword evidence="3" id="KW-1185">Reference proteome</keyword>
<dbReference type="InterPro" id="IPR013783">
    <property type="entry name" value="Ig-like_fold"/>
</dbReference>
<keyword evidence="1" id="KW-0732">Signal</keyword>
<proteinExistence type="predicted"/>
<dbReference type="RefSeq" id="WP_094985583.1">
    <property type="nucleotide sequence ID" value="NZ_NHNI01000002.1"/>
</dbReference>
<evidence type="ECO:0000313" key="3">
    <source>
        <dbReference type="Proteomes" id="UP000216101"/>
    </source>
</evidence>
<dbReference type="Proteomes" id="UP000216101">
    <property type="component" value="Unassembled WGS sequence"/>
</dbReference>